<dbReference type="Gene3D" id="3.60.10.10">
    <property type="entry name" value="Endonuclease/exonuclease/phosphatase"/>
    <property type="match status" value="1"/>
</dbReference>
<keyword evidence="2" id="KW-0540">Nuclease</keyword>
<comment type="caution">
    <text evidence="2">The sequence shown here is derived from an EMBL/GenBank/DDBJ whole genome shotgun (WGS) entry which is preliminary data.</text>
</comment>
<dbReference type="SUPFAM" id="SSF56219">
    <property type="entry name" value="DNase I-like"/>
    <property type="match status" value="1"/>
</dbReference>
<sequence>MSIRINKAYLIPVYLIIGLLAVCCKKQTASIPVPVPGGKTPEEDKITWLSPLKVASYNIEYDHDNQVTDNYWTDRKLLVKKMFDKYAFDIVGVQEPYLSQWQDMATLLPGYARIGQAVTGSTTIDKKLTVNIMYKKSRIEVLKQGVFWFSDTPSVPGIAASWGAEQWRICTWALVRDKLTNKQFYFFSVHLDFIPKEPEYKSVASTKSVELLLKQIPTIAKGYPAVLAGDFNFNQNTLYYQQLTAGNVFKDTYTLTDNIANAARGTFNNYDPNRVNASRIDHILVNTTEEVKVNNWAILPDTFIGKYPSDHSPVSIDLCFQEIIK</sequence>
<dbReference type="RefSeq" id="WP_379662865.1">
    <property type="nucleotide sequence ID" value="NZ_JBHUDG010000017.1"/>
</dbReference>
<dbReference type="PANTHER" id="PTHR12121:SF36">
    <property type="entry name" value="ENDONUCLEASE_EXONUCLEASE_PHOSPHATASE DOMAIN-CONTAINING PROTEIN"/>
    <property type="match status" value="1"/>
</dbReference>
<dbReference type="InterPro" id="IPR036691">
    <property type="entry name" value="Endo/exonu/phosph_ase_sf"/>
</dbReference>
<gene>
    <name evidence="2" type="ORF">ACFSAH_11405</name>
</gene>
<name>A0ABW4IE06_9SPHI</name>
<feature type="domain" description="Endonuclease/exonuclease/phosphatase" evidence="1">
    <location>
        <begin position="55"/>
        <end position="311"/>
    </location>
</feature>
<dbReference type="InterPro" id="IPR050410">
    <property type="entry name" value="CCR4/nocturin_mRNA_transcr"/>
</dbReference>
<dbReference type="Pfam" id="PF03372">
    <property type="entry name" value="Exo_endo_phos"/>
    <property type="match status" value="1"/>
</dbReference>
<proteinExistence type="predicted"/>
<keyword evidence="2" id="KW-0255">Endonuclease</keyword>
<reference evidence="3" key="1">
    <citation type="journal article" date="2019" name="Int. J. Syst. Evol. Microbiol.">
        <title>The Global Catalogue of Microorganisms (GCM) 10K type strain sequencing project: providing services to taxonomists for standard genome sequencing and annotation.</title>
        <authorList>
            <consortium name="The Broad Institute Genomics Platform"/>
            <consortium name="The Broad Institute Genome Sequencing Center for Infectious Disease"/>
            <person name="Wu L."/>
            <person name="Ma J."/>
        </authorList>
    </citation>
    <scope>NUCLEOTIDE SEQUENCE [LARGE SCALE GENOMIC DNA]</scope>
    <source>
        <strain evidence="3">CCUG 53762</strain>
    </source>
</reference>
<dbReference type="Proteomes" id="UP001597118">
    <property type="component" value="Unassembled WGS sequence"/>
</dbReference>
<evidence type="ECO:0000259" key="1">
    <source>
        <dbReference type="Pfam" id="PF03372"/>
    </source>
</evidence>
<keyword evidence="2" id="KW-0378">Hydrolase</keyword>
<keyword evidence="3" id="KW-1185">Reference proteome</keyword>
<evidence type="ECO:0000313" key="2">
    <source>
        <dbReference type="EMBL" id="MFD1630488.1"/>
    </source>
</evidence>
<dbReference type="CDD" id="cd09083">
    <property type="entry name" value="EEP-1"/>
    <property type="match status" value="1"/>
</dbReference>
<evidence type="ECO:0000313" key="3">
    <source>
        <dbReference type="Proteomes" id="UP001597118"/>
    </source>
</evidence>
<dbReference type="PANTHER" id="PTHR12121">
    <property type="entry name" value="CARBON CATABOLITE REPRESSOR PROTEIN 4"/>
    <property type="match status" value="1"/>
</dbReference>
<protein>
    <submittedName>
        <fullName evidence="2">Endonuclease/exonuclease/phosphatase family protein</fullName>
    </submittedName>
</protein>
<organism evidence="2 3">
    <name type="scientific">Pseudopedobacter beijingensis</name>
    <dbReference type="NCBI Taxonomy" id="1207056"/>
    <lineage>
        <taxon>Bacteria</taxon>
        <taxon>Pseudomonadati</taxon>
        <taxon>Bacteroidota</taxon>
        <taxon>Sphingobacteriia</taxon>
        <taxon>Sphingobacteriales</taxon>
        <taxon>Sphingobacteriaceae</taxon>
        <taxon>Pseudopedobacter</taxon>
    </lineage>
</organism>
<accession>A0ABW4IE06</accession>
<dbReference type="InterPro" id="IPR005135">
    <property type="entry name" value="Endo/exonuclease/phosphatase"/>
</dbReference>
<dbReference type="GO" id="GO:0004519">
    <property type="term" value="F:endonuclease activity"/>
    <property type="evidence" value="ECO:0007669"/>
    <property type="project" value="UniProtKB-KW"/>
</dbReference>
<dbReference type="EMBL" id="JBHUDG010000017">
    <property type="protein sequence ID" value="MFD1630488.1"/>
    <property type="molecule type" value="Genomic_DNA"/>
</dbReference>